<dbReference type="AlphaFoldDB" id="A0A4Y8SDL5"/>
<evidence type="ECO:0000313" key="2">
    <source>
        <dbReference type="Proteomes" id="UP000297540"/>
    </source>
</evidence>
<protein>
    <submittedName>
        <fullName evidence="1">Uncharacterized protein</fullName>
    </submittedName>
</protein>
<name>A0A4Y8SDL5_9SPHI</name>
<dbReference type="Proteomes" id="UP000297540">
    <property type="component" value="Unassembled WGS sequence"/>
</dbReference>
<gene>
    <name evidence="1" type="ORF">E2R66_14585</name>
</gene>
<accession>A0A4Y8SDL5</accession>
<dbReference type="OrthoDB" id="886540at2"/>
<evidence type="ECO:0000313" key="1">
    <source>
        <dbReference type="EMBL" id="TFF36677.1"/>
    </source>
</evidence>
<reference evidence="1 2" key="1">
    <citation type="journal article" date="2017" name="Int. J. Syst. Evol. Microbiol.">
        <title>Mucilaginibacterpsychrotolerans sp. nov., isolated from peatlands.</title>
        <authorList>
            <person name="Deng Y."/>
            <person name="Shen L."/>
            <person name="Xu B."/>
            <person name="Liu Y."/>
            <person name="Gu Z."/>
            <person name="Liu H."/>
            <person name="Zhou Y."/>
        </authorList>
    </citation>
    <scope>NUCLEOTIDE SEQUENCE [LARGE SCALE GENOMIC DNA]</scope>
    <source>
        <strain evidence="1 2">NH7-4</strain>
    </source>
</reference>
<keyword evidence="2" id="KW-1185">Reference proteome</keyword>
<comment type="caution">
    <text evidence="1">The sequence shown here is derived from an EMBL/GenBank/DDBJ whole genome shotgun (WGS) entry which is preliminary data.</text>
</comment>
<proteinExistence type="predicted"/>
<organism evidence="1 2">
    <name type="scientific">Mucilaginibacter psychrotolerans</name>
    <dbReference type="NCBI Taxonomy" id="1524096"/>
    <lineage>
        <taxon>Bacteria</taxon>
        <taxon>Pseudomonadati</taxon>
        <taxon>Bacteroidota</taxon>
        <taxon>Sphingobacteriia</taxon>
        <taxon>Sphingobacteriales</taxon>
        <taxon>Sphingobacteriaceae</taxon>
        <taxon>Mucilaginibacter</taxon>
    </lineage>
</organism>
<dbReference type="RefSeq" id="WP_133232107.1">
    <property type="nucleotide sequence ID" value="NZ_SOZE01000014.1"/>
</dbReference>
<sequence length="77" mass="8565">MTMVIAEIKLPEKDAEMILKVISKLGGKIKLIEPANPKLSPAAKKMKKDLEAAFKEVKLHQEGKIKLKTLAEVLDEL</sequence>
<dbReference type="EMBL" id="SOZE01000014">
    <property type="protein sequence ID" value="TFF36677.1"/>
    <property type="molecule type" value="Genomic_DNA"/>
</dbReference>